<evidence type="ECO:0000256" key="1">
    <source>
        <dbReference type="SAM" id="Phobius"/>
    </source>
</evidence>
<dbReference type="Pfam" id="PF11119">
    <property type="entry name" value="DUF2633"/>
    <property type="match status" value="1"/>
</dbReference>
<keyword evidence="3" id="KW-1185">Reference proteome</keyword>
<keyword evidence="1" id="KW-1133">Transmembrane helix</keyword>
<comment type="caution">
    <text evidence="2">The sequence shown here is derived from an EMBL/GenBank/DDBJ whole genome shotgun (WGS) entry which is preliminary data.</text>
</comment>
<gene>
    <name evidence="2" type="ORF">DR871_009190</name>
</gene>
<dbReference type="EMBL" id="QNVY02000002">
    <property type="protein sequence ID" value="RYJ52473.1"/>
    <property type="molecule type" value="Genomic_DNA"/>
</dbReference>
<sequence>MQKIILLISFLIFWFGSFIYSSIKV</sequence>
<keyword evidence="1" id="KW-0472">Membrane</keyword>
<protein>
    <submittedName>
        <fullName evidence="2">DUF2633 family protein</fullName>
    </submittedName>
</protein>
<organism evidence="2 3">
    <name type="scientific">Flavobacterium petrolei</name>
    <dbReference type="NCBI Taxonomy" id="2259594"/>
    <lineage>
        <taxon>Bacteria</taxon>
        <taxon>Pseudomonadati</taxon>
        <taxon>Bacteroidota</taxon>
        <taxon>Flavobacteriia</taxon>
        <taxon>Flavobacteriales</taxon>
        <taxon>Flavobacteriaceae</taxon>
        <taxon>Flavobacterium</taxon>
    </lineage>
</organism>
<name>A0A482TLS8_9FLAO</name>
<dbReference type="Proteomes" id="UP000253235">
    <property type="component" value="Unassembled WGS sequence"/>
</dbReference>
<accession>A0A482TLS8</accession>
<dbReference type="AlphaFoldDB" id="A0A482TLS8"/>
<keyword evidence="1" id="KW-0812">Transmembrane</keyword>
<dbReference type="InterPro" id="IPR022576">
    <property type="entry name" value="YfgG"/>
</dbReference>
<proteinExistence type="predicted"/>
<feature type="transmembrane region" description="Helical" evidence="1">
    <location>
        <begin position="5"/>
        <end position="23"/>
    </location>
</feature>
<evidence type="ECO:0000313" key="3">
    <source>
        <dbReference type="Proteomes" id="UP000253235"/>
    </source>
</evidence>
<reference evidence="2 3" key="1">
    <citation type="submission" date="2019-01" db="EMBL/GenBank/DDBJ databases">
        <title>Flavobacterium sp. nov. isolated from arctic soil.</title>
        <authorList>
            <person name="Kim D.-U."/>
        </authorList>
    </citation>
    <scope>NUCLEOTIDE SEQUENCE [LARGE SCALE GENOMIC DNA]</scope>
    <source>
        <strain evidence="2 3">Kopri-42</strain>
    </source>
</reference>
<evidence type="ECO:0000313" key="2">
    <source>
        <dbReference type="EMBL" id="RYJ52473.1"/>
    </source>
</evidence>